<keyword evidence="2" id="KW-1185">Reference proteome</keyword>
<sequence length="75" mass="8413">MKIRYYCRQCEQQVGELDTKEVDASQIGSDVLNDSDDSQTIHMQNDGALDIRTLCDSCKEATAQHTYQQGPDTLS</sequence>
<dbReference type="EMBL" id="JBHSZV010000066">
    <property type="protein sequence ID" value="MFC7064158.1"/>
    <property type="molecule type" value="Genomic_DNA"/>
</dbReference>
<evidence type="ECO:0000313" key="2">
    <source>
        <dbReference type="Proteomes" id="UP001596410"/>
    </source>
</evidence>
<protein>
    <submittedName>
        <fullName evidence="1">Anti-sigma-F factor Fin</fullName>
    </submittedName>
</protein>
<gene>
    <name evidence="1" type="ORF">ACFQIC_20400</name>
</gene>
<proteinExistence type="predicted"/>
<evidence type="ECO:0000313" key="1">
    <source>
        <dbReference type="EMBL" id="MFC7064158.1"/>
    </source>
</evidence>
<dbReference type="RefSeq" id="WP_204712254.1">
    <property type="nucleotide sequence ID" value="NZ_JBHSZV010000066.1"/>
</dbReference>
<dbReference type="InterPro" id="IPR020115">
    <property type="entry name" value="Fin"/>
</dbReference>
<organism evidence="1 2">
    <name type="scientific">Halobacillus seohaensis</name>
    <dbReference type="NCBI Taxonomy" id="447421"/>
    <lineage>
        <taxon>Bacteria</taxon>
        <taxon>Bacillati</taxon>
        <taxon>Bacillota</taxon>
        <taxon>Bacilli</taxon>
        <taxon>Bacillales</taxon>
        <taxon>Bacillaceae</taxon>
        <taxon>Halobacillus</taxon>
    </lineage>
</organism>
<comment type="caution">
    <text evidence="1">The sequence shown here is derived from an EMBL/GenBank/DDBJ whole genome shotgun (WGS) entry which is preliminary data.</text>
</comment>
<dbReference type="Pfam" id="PF10955">
    <property type="entry name" value="Fin"/>
    <property type="match status" value="1"/>
</dbReference>
<name>A0ABW2EPE9_9BACI</name>
<accession>A0ABW2EPE9</accession>
<reference evidence="2" key="1">
    <citation type="journal article" date="2019" name="Int. J. Syst. Evol. Microbiol.">
        <title>The Global Catalogue of Microorganisms (GCM) 10K type strain sequencing project: providing services to taxonomists for standard genome sequencing and annotation.</title>
        <authorList>
            <consortium name="The Broad Institute Genomics Platform"/>
            <consortium name="The Broad Institute Genome Sequencing Center for Infectious Disease"/>
            <person name="Wu L."/>
            <person name="Ma J."/>
        </authorList>
    </citation>
    <scope>NUCLEOTIDE SEQUENCE [LARGE SCALE GENOMIC DNA]</scope>
    <source>
        <strain evidence="2">CGMCC 4.1621</strain>
    </source>
</reference>
<dbReference type="Proteomes" id="UP001596410">
    <property type="component" value="Unassembled WGS sequence"/>
</dbReference>